<protein>
    <submittedName>
        <fullName evidence="1">Uncharacterized protein</fullName>
    </submittedName>
</protein>
<gene>
    <name evidence="1" type="ORF">C8F04DRAFT_1046139</name>
</gene>
<evidence type="ECO:0000313" key="1">
    <source>
        <dbReference type="EMBL" id="KAJ7025843.1"/>
    </source>
</evidence>
<sequence length="279" mass="31270">MEPALPLDLERVIFELAASAHLSCIPTLMLVAWRVKAWVEPFLYTAVFLGTSNHNTPVEFVTNLELRSSFYRDTVRHICLHPPSVLDPRTILATHAIFTTCTHVETLAVKSARNQSNAFLLPLIQKFPALTRLHADLADLLSVLSRNERSAAFDAFSSLTHLTHLALQYNSRARGIVPLCMNVLKECRALRVLAALSEKRFELGGVRVGAPFYQAVDTPRIDSDDVRFVLVQHPRIIAEDVEAWLTDTRNGRLPGFWECAEEAVSRRIAAKSATKESKM</sequence>
<accession>A0AAD6SDV5</accession>
<comment type="caution">
    <text evidence="1">The sequence shown here is derived from an EMBL/GenBank/DDBJ whole genome shotgun (WGS) entry which is preliminary data.</text>
</comment>
<dbReference type="Proteomes" id="UP001218188">
    <property type="component" value="Unassembled WGS sequence"/>
</dbReference>
<dbReference type="AlphaFoldDB" id="A0AAD6SDV5"/>
<organism evidence="1 2">
    <name type="scientific">Mycena alexandri</name>
    <dbReference type="NCBI Taxonomy" id="1745969"/>
    <lineage>
        <taxon>Eukaryota</taxon>
        <taxon>Fungi</taxon>
        <taxon>Dikarya</taxon>
        <taxon>Basidiomycota</taxon>
        <taxon>Agaricomycotina</taxon>
        <taxon>Agaricomycetes</taxon>
        <taxon>Agaricomycetidae</taxon>
        <taxon>Agaricales</taxon>
        <taxon>Marasmiineae</taxon>
        <taxon>Mycenaceae</taxon>
        <taxon>Mycena</taxon>
    </lineage>
</organism>
<proteinExistence type="predicted"/>
<evidence type="ECO:0000313" key="2">
    <source>
        <dbReference type="Proteomes" id="UP001218188"/>
    </source>
</evidence>
<name>A0AAD6SDV5_9AGAR</name>
<keyword evidence="2" id="KW-1185">Reference proteome</keyword>
<dbReference type="EMBL" id="JARJCM010000148">
    <property type="protein sequence ID" value="KAJ7025843.1"/>
    <property type="molecule type" value="Genomic_DNA"/>
</dbReference>
<reference evidence="1" key="1">
    <citation type="submission" date="2023-03" db="EMBL/GenBank/DDBJ databases">
        <title>Massive genome expansion in bonnet fungi (Mycena s.s.) driven by repeated elements and novel gene families across ecological guilds.</title>
        <authorList>
            <consortium name="Lawrence Berkeley National Laboratory"/>
            <person name="Harder C.B."/>
            <person name="Miyauchi S."/>
            <person name="Viragh M."/>
            <person name="Kuo A."/>
            <person name="Thoen E."/>
            <person name="Andreopoulos B."/>
            <person name="Lu D."/>
            <person name="Skrede I."/>
            <person name="Drula E."/>
            <person name="Henrissat B."/>
            <person name="Morin E."/>
            <person name="Kohler A."/>
            <person name="Barry K."/>
            <person name="LaButti K."/>
            <person name="Morin E."/>
            <person name="Salamov A."/>
            <person name="Lipzen A."/>
            <person name="Mereny Z."/>
            <person name="Hegedus B."/>
            <person name="Baldrian P."/>
            <person name="Stursova M."/>
            <person name="Weitz H."/>
            <person name="Taylor A."/>
            <person name="Grigoriev I.V."/>
            <person name="Nagy L.G."/>
            <person name="Martin F."/>
            <person name="Kauserud H."/>
        </authorList>
    </citation>
    <scope>NUCLEOTIDE SEQUENCE</scope>
    <source>
        <strain evidence="1">CBHHK200</strain>
    </source>
</reference>